<organism evidence="1 2">
    <name type="scientific">Gossypium tomentosum</name>
    <name type="common">Hawaiian cotton</name>
    <name type="synonym">Gossypium sandvicense</name>
    <dbReference type="NCBI Taxonomy" id="34277"/>
    <lineage>
        <taxon>Eukaryota</taxon>
        <taxon>Viridiplantae</taxon>
        <taxon>Streptophyta</taxon>
        <taxon>Embryophyta</taxon>
        <taxon>Tracheophyta</taxon>
        <taxon>Spermatophyta</taxon>
        <taxon>Magnoliopsida</taxon>
        <taxon>eudicotyledons</taxon>
        <taxon>Gunneridae</taxon>
        <taxon>Pentapetalae</taxon>
        <taxon>rosids</taxon>
        <taxon>malvids</taxon>
        <taxon>Malvales</taxon>
        <taxon>Malvaceae</taxon>
        <taxon>Malvoideae</taxon>
        <taxon>Gossypium</taxon>
    </lineage>
</organism>
<keyword evidence="2" id="KW-1185">Reference proteome</keyword>
<gene>
    <name evidence="1" type="ORF">ES332_D01G188500v1</name>
</gene>
<evidence type="ECO:0000313" key="1">
    <source>
        <dbReference type="EMBL" id="TYH88439.1"/>
    </source>
</evidence>
<name>A0A5D2MBG5_GOSTO</name>
<reference evidence="1 2" key="1">
    <citation type="submission" date="2019-07" db="EMBL/GenBank/DDBJ databases">
        <title>WGS assembly of Gossypium tomentosum.</title>
        <authorList>
            <person name="Chen Z.J."/>
            <person name="Sreedasyam A."/>
            <person name="Ando A."/>
            <person name="Song Q."/>
            <person name="De L."/>
            <person name="Hulse-Kemp A."/>
            <person name="Ding M."/>
            <person name="Ye W."/>
            <person name="Kirkbride R."/>
            <person name="Jenkins J."/>
            <person name="Plott C."/>
            <person name="Lovell J."/>
            <person name="Lin Y.-M."/>
            <person name="Vaughn R."/>
            <person name="Liu B."/>
            <person name="Li W."/>
            <person name="Simpson S."/>
            <person name="Scheffler B."/>
            <person name="Saski C."/>
            <person name="Grover C."/>
            <person name="Hu G."/>
            <person name="Conover J."/>
            <person name="Carlson J."/>
            <person name="Shu S."/>
            <person name="Boston L."/>
            <person name="Williams M."/>
            <person name="Peterson D."/>
            <person name="Mcgee K."/>
            <person name="Jones D."/>
            <person name="Wendel J."/>
            <person name="Stelly D."/>
            <person name="Grimwood J."/>
            <person name="Schmutz J."/>
        </authorList>
    </citation>
    <scope>NUCLEOTIDE SEQUENCE [LARGE SCALE GENOMIC DNA]</scope>
    <source>
        <strain evidence="1">7179.01</strain>
    </source>
</reference>
<sequence length="84" mass="8768">MSYPGTNVPCAVWCSEGNRMTADSSPFSDDDREVLNPVTRYGGQLVYGGGRTEACVACEGITRVRSGSKGSSCVAAAAEGFQKP</sequence>
<accession>A0A5D2MBG5</accession>
<dbReference type="Proteomes" id="UP000322667">
    <property type="component" value="Chromosome D01"/>
</dbReference>
<dbReference type="EMBL" id="CM017623">
    <property type="protein sequence ID" value="TYH88439.1"/>
    <property type="molecule type" value="Genomic_DNA"/>
</dbReference>
<dbReference type="AlphaFoldDB" id="A0A5D2MBG5"/>
<evidence type="ECO:0000313" key="2">
    <source>
        <dbReference type="Proteomes" id="UP000322667"/>
    </source>
</evidence>
<proteinExistence type="predicted"/>
<protein>
    <submittedName>
        <fullName evidence="1">Uncharacterized protein</fullName>
    </submittedName>
</protein>